<proteinExistence type="predicted"/>
<name>A0A7S0EPE4_9CRYP</name>
<feature type="region of interest" description="Disordered" evidence="1">
    <location>
        <begin position="42"/>
        <end position="61"/>
    </location>
</feature>
<evidence type="ECO:0000256" key="1">
    <source>
        <dbReference type="SAM" id="MobiDB-lite"/>
    </source>
</evidence>
<keyword evidence="2" id="KW-0732">Signal</keyword>
<feature type="signal peptide" evidence="2">
    <location>
        <begin position="1"/>
        <end position="17"/>
    </location>
</feature>
<dbReference type="AlphaFoldDB" id="A0A7S0EPE4"/>
<protein>
    <submittedName>
        <fullName evidence="3">Uncharacterized protein</fullName>
    </submittedName>
</protein>
<evidence type="ECO:0000313" key="3">
    <source>
        <dbReference type="EMBL" id="CAD8490426.1"/>
    </source>
</evidence>
<dbReference type="EMBL" id="HBEO01020534">
    <property type="protein sequence ID" value="CAD8490426.1"/>
    <property type="molecule type" value="Transcribed_RNA"/>
</dbReference>
<accession>A0A7S0EPE4</accession>
<evidence type="ECO:0000256" key="2">
    <source>
        <dbReference type="SAM" id="SignalP"/>
    </source>
</evidence>
<feature type="chain" id="PRO_5030873838" evidence="2">
    <location>
        <begin position="18"/>
        <end position="158"/>
    </location>
</feature>
<reference evidence="3" key="1">
    <citation type="submission" date="2021-01" db="EMBL/GenBank/DDBJ databases">
        <authorList>
            <person name="Corre E."/>
            <person name="Pelletier E."/>
            <person name="Niang G."/>
            <person name="Scheremetjew M."/>
            <person name="Finn R."/>
            <person name="Kale V."/>
            <person name="Holt S."/>
            <person name="Cochrane G."/>
            <person name="Meng A."/>
            <person name="Brown T."/>
            <person name="Cohen L."/>
        </authorList>
    </citation>
    <scope>NUCLEOTIDE SEQUENCE</scope>
    <source>
        <strain evidence="3">CCMP325</strain>
    </source>
</reference>
<gene>
    <name evidence="3" type="ORF">HPHI1048_LOCUS13897</name>
</gene>
<sequence>MRAQFLLLSILLVSVEGFSGFHPLPLSGTASRACNRRLHGWSMQATSGPDPDKPDESGSSVNLDMSALNARISKLKERESNPVLNLQDKVSDALEPMSLEAMKLKQKIPDPRGAIPVTGLPKWVLPLSLIVGLSVFSAIIQSTSGGSSDVSGLASGSF</sequence>
<organism evidence="3">
    <name type="scientific">Hanusia phi</name>
    <dbReference type="NCBI Taxonomy" id="3032"/>
    <lineage>
        <taxon>Eukaryota</taxon>
        <taxon>Cryptophyceae</taxon>
        <taxon>Pyrenomonadales</taxon>
        <taxon>Geminigeraceae</taxon>
        <taxon>Hanusia</taxon>
    </lineage>
</organism>